<reference evidence="1" key="1">
    <citation type="journal article" date="2019" name="bioRxiv">
        <title>The Genome of the Zebra Mussel, Dreissena polymorpha: A Resource for Invasive Species Research.</title>
        <authorList>
            <person name="McCartney M.A."/>
            <person name="Auch B."/>
            <person name="Kono T."/>
            <person name="Mallez S."/>
            <person name="Zhang Y."/>
            <person name="Obille A."/>
            <person name="Becker A."/>
            <person name="Abrahante J.E."/>
            <person name="Garbe J."/>
            <person name="Badalamenti J.P."/>
            <person name="Herman A."/>
            <person name="Mangelson H."/>
            <person name="Liachko I."/>
            <person name="Sullivan S."/>
            <person name="Sone E.D."/>
            <person name="Koren S."/>
            <person name="Silverstein K.A.T."/>
            <person name="Beckman K.B."/>
            <person name="Gohl D.M."/>
        </authorList>
    </citation>
    <scope>NUCLEOTIDE SEQUENCE</scope>
    <source>
        <strain evidence="1">Duluth1</strain>
        <tissue evidence="1">Whole animal</tissue>
    </source>
</reference>
<proteinExistence type="predicted"/>
<name>A0A9D4HM21_DREPO</name>
<dbReference type="EMBL" id="JAIWYP010000012">
    <property type="protein sequence ID" value="KAH3725502.1"/>
    <property type="molecule type" value="Genomic_DNA"/>
</dbReference>
<reference evidence="1" key="2">
    <citation type="submission" date="2020-11" db="EMBL/GenBank/DDBJ databases">
        <authorList>
            <person name="McCartney M.A."/>
            <person name="Auch B."/>
            <person name="Kono T."/>
            <person name="Mallez S."/>
            <person name="Becker A."/>
            <person name="Gohl D.M."/>
            <person name="Silverstein K.A.T."/>
            <person name="Koren S."/>
            <person name="Bechman K.B."/>
            <person name="Herman A."/>
            <person name="Abrahante J.E."/>
            <person name="Garbe J."/>
        </authorList>
    </citation>
    <scope>NUCLEOTIDE SEQUENCE</scope>
    <source>
        <strain evidence="1">Duluth1</strain>
        <tissue evidence="1">Whole animal</tissue>
    </source>
</reference>
<gene>
    <name evidence="1" type="ORF">DPMN_051346</name>
</gene>
<protein>
    <submittedName>
        <fullName evidence="1">Uncharacterized protein</fullName>
    </submittedName>
</protein>
<evidence type="ECO:0000313" key="2">
    <source>
        <dbReference type="Proteomes" id="UP000828390"/>
    </source>
</evidence>
<dbReference type="Proteomes" id="UP000828390">
    <property type="component" value="Unassembled WGS sequence"/>
</dbReference>
<accession>A0A9D4HM21</accession>
<evidence type="ECO:0000313" key="1">
    <source>
        <dbReference type="EMBL" id="KAH3725502.1"/>
    </source>
</evidence>
<sequence>MARSLSSHYRDPALDTWHNLAVKYVKFALYKGNREVAYVIYNGSGSTNLDWFTASRVLLSSWPGLTSNGQYNIFSIPGDSRDNIKRRFLINRTYGGCANDRGYVAVIDDGSYCAWDQHPRYPQFIYSDMNSDDFYERRQFGLADYMAVLVNLGKTN</sequence>
<dbReference type="AlphaFoldDB" id="A0A9D4HM21"/>
<comment type="caution">
    <text evidence="1">The sequence shown here is derived from an EMBL/GenBank/DDBJ whole genome shotgun (WGS) entry which is preliminary data.</text>
</comment>
<keyword evidence="2" id="KW-1185">Reference proteome</keyword>
<organism evidence="1 2">
    <name type="scientific">Dreissena polymorpha</name>
    <name type="common">Zebra mussel</name>
    <name type="synonym">Mytilus polymorpha</name>
    <dbReference type="NCBI Taxonomy" id="45954"/>
    <lineage>
        <taxon>Eukaryota</taxon>
        <taxon>Metazoa</taxon>
        <taxon>Spiralia</taxon>
        <taxon>Lophotrochozoa</taxon>
        <taxon>Mollusca</taxon>
        <taxon>Bivalvia</taxon>
        <taxon>Autobranchia</taxon>
        <taxon>Heteroconchia</taxon>
        <taxon>Euheterodonta</taxon>
        <taxon>Imparidentia</taxon>
        <taxon>Neoheterodontei</taxon>
        <taxon>Myida</taxon>
        <taxon>Dreissenoidea</taxon>
        <taxon>Dreissenidae</taxon>
        <taxon>Dreissena</taxon>
    </lineage>
</organism>